<comment type="catalytic activity">
    <reaction evidence="12">
        <text>L-isoleucine + 2-oxoglutarate = (S)-3-methyl-2-oxopentanoate + L-glutamate</text>
        <dbReference type="Rhea" id="RHEA:24801"/>
        <dbReference type="ChEBI" id="CHEBI:16810"/>
        <dbReference type="ChEBI" id="CHEBI:29985"/>
        <dbReference type="ChEBI" id="CHEBI:35146"/>
        <dbReference type="ChEBI" id="CHEBI:58045"/>
        <dbReference type="EC" id="2.6.1.42"/>
    </reaction>
</comment>
<evidence type="ECO:0000256" key="11">
    <source>
        <dbReference type="ARBA" id="ARBA00048212"/>
    </source>
</evidence>
<dbReference type="InterPro" id="IPR036038">
    <property type="entry name" value="Aminotransferase-like"/>
</dbReference>
<dbReference type="Pfam" id="PF01063">
    <property type="entry name" value="Aminotran_4"/>
    <property type="match status" value="1"/>
</dbReference>
<evidence type="ECO:0000256" key="5">
    <source>
        <dbReference type="ARBA" id="ARBA00005072"/>
    </source>
</evidence>
<dbReference type="Gene3D" id="3.20.10.10">
    <property type="entry name" value="D-amino Acid Aminotransferase, subunit A, domain 2"/>
    <property type="match status" value="1"/>
</dbReference>
<evidence type="ECO:0000256" key="3">
    <source>
        <dbReference type="ARBA" id="ARBA00004824"/>
    </source>
</evidence>
<keyword evidence="10" id="KW-0028">Amino-acid biosynthesis</keyword>
<dbReference type="GO" id="GO:0008696">
    <property type="term" value="F:4-amino-4-deoxychorismate lyase activity"/>
    <property type="evidence" value="ECO:0007669"/>
    <property type="project" value="TreeGrafter"/>
</dbReference>
<dbReference type="EMBL" id="AWXZ01000011">
    <property type="protein sequence ID" value="ESR27053.1"/>
    <property type="molecule type" value="Genomic_DNA"/>
</dbReference>
<dbReference type="PANTHER" id="PTHR42743">
    <property type="entry name" value="AMINO-ACID AMINOTRANSFERASE"/>
    <property type="match status" value="1"/>
</dbReference>
<dbReference type="GO" id="GO:0052656">
    <property type="term" value="F:L-isoleucine-2-oxoglutarate transaminase activity"/>
    <property type="evidence" value="ECO:0007669"/>
    <property type="project" value="RHEA"/>
</dbReference>
<comment type="pathway">
    <text evidence="4">Amino-acid biosynthesis; L-valine biosynthesis; L-valine from pyruvate: step 4/4.</text>
</comment>
<comment type="catalytic activity">
    <reaction evidence="11">
        <text>L-valine + 2-oxoglutarate = 3-methyl-2-oxobutanoate + L-glutamate</text>
        <dbReference type="Rhea" id="RHEA:24813"/>
        <dbReference type="ChEBI" id="CHEBI:11851"/>
        <dbReference type="ChEBI" id="CHEBI:16810"/>
        <dbReference type="ChEBI" id="CHEBI:29985"/>
        <dbReference type="ChEBI" id="CHEBI:57762"/>
        <dbReference type="EC" id="2.6.1.42"/>
    </reaction>
</comment>
<evidence type="ECO:0000313" key="15">
    <source>
        <dbReference type="Proteomes" id="UP000017819"/>
    </source>
</evidence>
<accession>V4TMT3</accession>
<dbReference type="InterPro" id="IPR043131">
    <property type="entry name" value="BCAT-like_N"/>
</dbReference>
<evidence type="ECO:0000256" key="9">
    <source>
        <dbReference type="ARBA" id="ARBA00022898"/>
    </source>
</evidence>
<dbReference type="PATRIC" id="fig|631454.5.peg.356"/>
<dbReference type="PANTHER" id="PTHR42743:SF2">
    <property type="entry name" value="AMINODEOXYCHORISMATE LYASE"/>
    <property type="match status" value="1"/>
</dbReference>
<evidence type="ECO:0000256" key="6">
    <source>
        <dbReference type="ARBA" id="ARBA00009320"/>
    </source>
</evidence>
<proteinExistence type="inferred from homology"/>
<comment type="catalytic activity">
    <reaction evidence="13">
        <text>L-leucine + 2-oxoglutarate = 4-methyl-2-oxopentanoate + L-glutamate</text>
        <dbReference type="Rhea" id="RHEA:18321"/>
        <dbReference type="ChEBI" id="CHEBI:16810"/>
        <dbReference type="ChEBI" id="CHEBI:17865"/>
        <dbReference type="ChEBI" id="CHEBI:29985"/>
        <dbReference type="ChEBI" id="CHEBI:57427"/>
        <dbReference type="EC" id="2.6.1.42"/>
    </reaction>
</comment>
<name>V4TMT3_9HYPH</name>
<keyword evidence="15" id="KW-1185">Reference proteome</keyword>
<dbReference type="STRING" id="631454.N177_0363"/>
<evidence type="ECO:0000256" key="7">
    <source>
        <dbReference type="ARBA" id="ARBA00013053"/>
    </source>
</evidence>
<keyword evidence="14" id="KW-0456">Lyase</keyword>
<comment type="function">
    <text evidence="2">Acts on leucine, isoleucine and valine.</text>
</comment>
<comment type="similarity">
    <text evidence="6">Belongs to the class-IV pyridoxal-phosphate-dependent aminotransferase family.</text>
</comment>
<dbReference type="eggNOG" id="COG0115">
    <property type="taxonomic scope" value="Bacteria"/>
</dbReference>
<dbReference type="FunFam" id="3.20.10.10:FF:000002">
    <property type="entry name" value="D-alanine aminotransferase"/>
    <property type="match status" value="1"/>
</dbReference>
<evidence type="ECO:0000256" key="2">
    <source>
        <dbReference type="ARBA" id="ARBA00003109"/>
    </source>
</evidence>
<reference evidence="14 15" key="1">
    <citation type="journal article" date="2014" name="Genome Announc.">
        <title>Draft Genome Sequence of Lutibaculum baratangense Strain AMV1T, Isolated from a Mud Volcano in Andamans, India.</title>
        <authorList>
            <person name="Singh A."/>
            <person name="Sreenivas A."/>
            <person name="Sathyanarayana Reddy G."/>
            <person name="Pinnaka A.K."/>
            <person name="Shivaji S."/>
        </authorList>
    </citation>
    <scope>NUCLEOTIDE SEQUENCE [LARGE SCALE GENOMIC DNA]</scope>
    <source>
        <strain evidence="14 15">AMV1</strain>
    </source>
</reference>
<evidence type="ECO:0000256" key="13">
    <source>
        <dbReference type="ARBA" id="ARBA00049229"/>
    </source>
</evidence>
<organism evidence="14 15">
    <name type="scientific">Lutibaculum baratangense AMV1</name>
    <dbReference type="NCBI Taxonomy" id="631454"/>
    <lineage>
        <taxon>Bacteria</taxon>
        <taxon>Pseudomonadati</taxon>
        <taxon>Pseudomonadota</taxon>
        <taxon>Alphaproteobacteria</taxon>
        <taxon>Hyphomicrobiales</taxon>
        <taxon>Tepidamorphaceae</taxon>
        <taxon>Lutibaculum</taxon>
    </lineage>
</organism>
<dbReference type="InterPro" id="IPR043132">
    <property type="entry name" value="BCAT-like_C"/>
</dbReference>
<comment type="pathway">
    <text evidence="3">Amino-acid biosynthesis; L-isoleucine biosynthesis; L-isoleucine from 2-oxobutanoate: step 4/4.</text>
</comment>
<evidence type="ECO:0000313" key="14">
    <source>
        <dbReference type="EMBL" id="ESR27053.1"/>
    </source>
</evidence>
<comment type="caution">
    <text evidence="14">The sequence shown here is derived from an EMBL/GenBank/DDBJ whole genome shotgun (WGS) entry which is preliminary data.</text>
</comment>
<comment type="cofactor">
    <cofactor evidence="1">
        <name>pyridoxal 5'-phosphate</name>
        <dbReference type="ChEBI" id="CHEBI:597326"/>
    </cofactor>
</comment>
<dbReference type="GO" id="GO:0052655">
    <property type="term" value="F:L-valine-2-oxoglutarate transaminase activity"/>
    <property type="evidence" value="ECO:0007669"/>
    <property type="project" value="RHEA"/>
</dbReference>
<keyword evidence="10" id="KW-0100">Branched-chain amino acid biosynthesis</keyword>
<evidence type="ECO:0000256" key="1">
    <source>
        <dbReference type="ARBA" id="ARBA00001933"/>
    </source>
</evidence>
<comment type="pathway">
    <text evidence="5">Amino-acid biosynthesis; L-leucine biosynthesis; L-leucine from 3-methyl-2-oxobutanoate: step 4/4.</text>
</comment>
<evidence type="ECO:0000256" key="10">
    <source>
        <dbReference type="ARBA" id="ARBA00023304"/>
    </source>
</evidence>
<dbReference type="GO" id="GO:0005829">
    <property type="term" value="C:cytosol"/>
    <property type="evidence" value="ECO:0007669"/>
    <property type="project" value="TreeGrafter"/>
</dbReference>
<dbReference type="EC" id="2.6.1.42" evidence="7"/>
<evidence type="ECO:0000256" key="8">
    <source>
        <dbReference type="ARBA" id="ARBA00014472"/>
    </source>
</evidence>
<dbReference type="GO" id="GO:0008153">
    <property type="term" value="P:4-aminobenzoate biosynthetic process"/>
    <property type="evidence" value="ECO:0007669"/>
    <property type="project" value="TreeGrafter"/>
</dbReference>
<dbReference type="OrthoDB" id="9805628at2"/>
<dbReference type="Proteomes" id="UP000017819">
    <property type="component" value="Unassembled WGS sequence"/>
</dbReference>
<dbReference type="AlphaFoldDB" id="V4TMT3"/>
<protein>
    <recommendedName>
        <fullName evidence="8">Probable branched-chain-amino-acid aminotransferase</fullName>
        <ecNumber evidence="7">2.6.1.42</ecNumber>
    </recommendedName>
</protein>
<dbReference type="RefSeq" id="WP_023430515.1">
    <property type="nucleotide sequence ID" value="NZ_AWXZ01000011.1"/>
</dbReference>
<dbReference type="InterPro" id="IPR050571">
    <property type="entry name" value="Class-IV_PLP-Dep_Aminotrnsfr"/>
</dbReference>
<dbReference type="GO" id="GO:0052654">
    <property type="term" value="F:L-leucine-2-oxoglutarate transaminase activity"/>
    <property type="evidence" value="ECO:0007669"/>
    <property type="project" value="RHEA"/>
</dbReference>
<dbReference type="Gene3D" id="3.30.470.10">
    <property type="match status" value="1"/>
</dbReference>
<keyword evidence="9" id="KW-0663">Pyridoxal phosphate</keyword>
<evidence type="ECO:0000256" key="12">
    <source>
        <dbReference type="ARBA" id="ARBA00048798"/>
    </source>
</evidence>
<dbReference type="SUPFAM" id="SSF56752">
    <property type="entry name" value="D-aminoacid aminotransferase-like PLP-dependent enzymes"/>
    <property type="match status" value="1"/>
</dbReference>
<dbReference type="InterPro" id="IPR001544">
    <property type="entry name" value="Aminotrans_IV"/>
</dbReference>
<gene>
    <name evidence="14" type="ORF">N177_0363</name>
</gene>
<dbReference type="GO" id="GO:0009082">
    <property type="term" value="P:branched-chain amino acid biosynthetic process"/>
    <property type="evidence" value="ECO:0007669"/>
    <property type="project" value="UniProtKB-KW"/>
</dbReference>
<sequence length="285" mass="29838">MLWLDGALHESTRAPFDLRDRGLLLADGLFETLLVLEGRPVHLDLHMRRLMDGAKTLGIDVDLAEVESATTALAAVRPGHAIVRVTVTRGVGERGLKPSPGGRATVFGIASPWSPAIAFQPLRLATSTIRRNHTSPLSRLKSLSYLDNVLALQEALAAGADDALILSTTGNVACTSAGNVFAVVAGELLTPPVADGVLGGTIRARLLSLADSVGLRPREASLRPADLARVDAVFVTNSARLACPVTALDGHAIAAGSEWHARVEGVIRRDIAADAGVEFPAARPA</sequence>
<evidence type="ECO:0000256" key="4">
    <source>
        <dbReference type="ARBA" id="ARBA00004931"/>
    </source>
</evidence>